<reference evidence="2 3" key="1">
    <citation type="journal article" date="2016" name="Mol. Biol. Evol.">
        <title>Comparative Genomics of Early-Diverging Mushroom-Forming Fungi Provides Insights into the Origins of Lignocellulose Decay Capabilities.</title>
        <authorList>
            <person name="Nagy L.G."/>
            <person name="Riley R."/>
            <person name="Tritt A."/>
            <person name="Adam C."/>
            <person name="Daum C."/>
            <person name="Floudas D."/>
            <person name="Sun H."/>
            <person name="Yadav J.S."/>
            <person name="Pangilinan J."/>
            <person name="Larsson K.H."/>
            <person name="Matsuura K."/>
            <person name="Barry K."/>
            <person name="Labutti K."/>
            <person name="Kuo R."/>
            <person name="Ohm R.A."/>
            <person name="Bhattacharya S.S."/>
            <person name="Shirouzu T."/>
            <person name="Yoshinaga Y."/>
            <person name="Martin F.M."/>
            <person name="Grigoriev I.V."/>
            <person name="Hibbett D.S."/>
        </authorList>
    </citation>
    <scope>NUCLEOTIDE SEQUENCE [LARGE SCALE GENOMIC DNA]</scope>
    <source>
        <strain evidence="2 3">93-53</strain>
    </source>
</reference>
<dbReference type="EMBL" id="KV427621">
    <property type="protein sequence ID" value="KZT07081.1"/>
    <property type="molecule type" value="Genomic_DNA"/>
</dbReference>
<dbReference type="Proteomes" id="UP000076871">
    <property type="component" value="Unassembled WGS sequence"/>
</dbReference>
<evidence type="ECO:0000313" key="2">
    <source>
        <dbReference type="EMBL" id="KZT07081.1"/>
    </source>
</evidence>
<dbReference type="RefSeq" id="XP_040764821.1">
    <property type="nucleotide sequence ID" value="XM_040901287.1"/>
</dbReference>
<feature type="region of interest" description="Disordered" evidence="1">
    <location>
        <begin position="333"/>
        <end position="354"/>
    </location>
</feature>
<proteinExistence type="predicted"/>
<evidence type="ECO:0000313" key="3">
    <source>
        <dbReference type="Proteomes" id="UP000076871"/>
    </source>
</evidence>
<evidence type="ECO:0000256" key="1">
    <source>
        <dbReference type="SAM" id="MobiDB-lite"/>
    </source>
</evidence>
<dbReference type="AlphaFoldDB" id="A0A165EHW1"/>
<dbReference type="GeneID" id="63818319"/>
<dbReference type="OrthoDB" id="2815846at2759"/>
<gene>
    <name evidence="2" type="ORF">LAESUDRAFT_132002</name>
</gene>
<dbReference type="InParanoid" id="A0A165EHW1"/>
<keyword evidence="3" id="KW-1185">Reference proteome</keyword>
<protein>
    <submittedName>
        <fullName evidence="2">Uncharacterized protein</fullName>
    </submittedName>
</protein>
<name>A0A165EHW1_9APHY</name>
<accession>A0A165EHW1</accession>
<organism evidence="2 3">
    <name type="scientific">Laetiporus sulphureus 93-53</name>
    <dbReference type="NCBI Taxonomy" id="1314785"/>
    <lineage>
        <taxon>Eukaryota</taxon>
        <taxon>Fungi</taxon>
        <taxon>Dikarya</taxon>
        <taxon>Basidiomycota</taxon>
        <taxon>Agaricomycotina</taxon>
        <taxon>Agaricomycetes</taxon>
        <taxon>Polyporales</taxon>
        <taxon>Laetiporus</taxon>
    </lineage>
</organism>
<sequence>MRHSMLVACYSALRRPLYFPPEILHAILADVVAQFLQDLFFSSFIDWNACQKCLASSTIPALLQVCHQYREVMFTVLHDVFAIKRGADGCLPMDAWRETEHVMRALSLSRCGTAAQYDEHVAMAQRCSSKLLQAYLEVGTMEGRSRALARSHVASVAPLNQLGINLEHAASRFPSLLADIKHETFCMSFSPFLRTAVTKSMTLYCLTISRFDIIDRLQYLERLGERIDNDILQGAAEHIESSLRIWSYRVPSYRYPGHTITILDTVYDLNPREEDVKIACLRTIPSLWSLLDNQRLSVERIYLDIAQELLKKLRLMVLSECAPLTCPALRRSRSQPALGKQSKAKRPRDQSALL</sequence>